<dbReference type="AlphaFoldDB" id="A0A0F9DV55"/>
<evidence type="ECO:0008006" key="2">
    <source>
        <dbReference type="Google" id="ProtNLM"/>
    </source>
</evidence>
<protein>
    <recommendedName>
        <fullName evidence="2">HTH marR-type domain-containing protein</fullName>
    </recommendedName>
</protein>
<dbReference type="InterPro" id="IPR036388">
    <property type="entry name" value="WH-like_DNA-bd_sf"/>
</dbReference>
<comment type="caution">
    <text evidence="1">The sequence shown here is derived from an EMBL/GenBank/DDBJ whole genome shotgun (WGS) entry which is preliminary data.</text>
</comment>
<name>A0A0F9DV55_9ZZZZ</name>
<evidence type="ECO:0000313" key="1">
    <source>
        <dbReference type="EMBL" id="KKL65733.1"/>
    </source>
</evidence>
<dbReference type="EMBL" id="LAZR01027438">
    <property type="protein sequence ID" value="KKL65733.1"/>
    <property type="molecule type" value="Genomic_DNA"/>
</dbReference>
<reference evidence="1" key="1">
    <citation type="journal article" date="2015" name="Nature">
        <title>Complex archaea that bridge the gap between prokaryotes and eukaryotes.</title>
        <authorList>
            <person name="Spang A."/>
            <person name="Saw J.H."/>
            <person name="Jorgensen S.L."/>
            <person name="Zaremba-Niedzwiedzka K."/>
            <person name="Martijn J."/>
            <person name="Lind A.E."/>
            <person name="van Eijk R."/>
            <person name="Schleper C."/>
            <person name="Guy L."/>
            <person name="Ettema T.J."/>
        </authorList>
    </citation>
    <scope>NUCLEOTIDE SEQUENCE</scope>
</reference>
<dbReference type="SUPFAM" id="SSF46785">
    <property type="entry name" value="Winged helix' DNA-binding domain"/>
    <property type="match status" value="1"/>
</dbReference>
<dbReference type="InterPro" id="IPR036390">
    <property type="entry name" value="WH_DNA-bd_sf"/>
</dbReference>
<sequence>MVNPLVKKYLKNNLRVLAMIYKLSKRNGFTYYSEIETYLNRGRNQVSFILAKLEVDKLIRRERDKRPQKIILTNTGEELLKTILNELN</sequence>
<accession>A0A0F9DV55</accession>
<gene>
    <name evidence="1" type="ORF">LCGC14_2152070</name>
</gene>
<organism evidence="1">
    <name type="scientific">marine sediment metagenome</name>
    <dbReference type="NCBI Taxonomy" id="412755"/>
    <lineage>
        <taxon>unclassified sequences</taxon>
        <taxon>metagenomes</taxon>
        <taxon>ecological metagenomes</taxon>
    </lineage>
</organism>
<dbReference type="Gene3D" id="1.10.10.10">
    <property type="entry name" value="Winged helix-like DNA-binding domain superfamily/Winged helix DNA-binding domain"/>
    <property type="match status" value="1"/>
</dbReference>
<proteinExistence type="predicted"/>